<organism evidence="1 2">
    <name type="scientific">Ideonella azotifigens</name>
    <dbReference type="NCBI Taxonomy" id="513160"/>
    <lineage>
        <taxon>Bacteria</taxon>
        <taxon>Pseudomonadati</taxon>
        <taxon>Pseudomonadota</taxon>
        <taxon>Betaproteobacteria</taxon>
        <taxon>Burkholderiales</taxon>
        <taxon>Sphaerotilaceae</taxon>
        <taxon>Ideonella</taxon>
    </lineage>
</organism>
<keyword evidence="2" id="KW-1185">Reference proteome</keyword>
<evidence type="ECO:0008006" key="3">
    <source>
        <dbReference type="Google" id="ProtNLM"/>
    </source>
</evidence>
<evidence type="ECO:0000313" key="2">
    <source>
        <dbReference type="Proteomes" id="UP001500279"/>
    </source>
</evidence>
<comment type="caution">
    <text evidence="1">The sequence shown here is derived from an EMBL/GenBank/DDBJ whole genome shotgun (WGS) entry which is preliminary data.</text>
</comment>
<accession>A0ABN1JWU4</accession>
<dbReference type="RefSeq" id="WP_141288019.1">
    <property type="nucleotide sequence ID" value="NZ_BAAAEW010000008.1"/>
</dbReference>
<name>A0ABN1JWU4_9BURK</name>
<evidence type="ECO:0000313" key="1">
    <source>
        <dbReference type="EMBL" id="GAA0748213.1"/>
    </source>
</evidence>
<protein>
    <recommendedName>
        <fullName evidence="3">MerR family transcriptional regulator</fullName>
    </recommendedName>
</protein>
<sequence>MHHAPRRPALQHELLGEAAFTAEDIARACGMALAWVHEHVAAGVLRVDAVEDDGLAASRRFGSITLLRARRIAQLELVFDADPQLAALTTDLIEDVAQLRRQLLLSRGGDGGEGDGGGNGN</sequence>
<reference evidence="1 2" key="1">
    <citation type="journal article" date="2019" name="Int. J. Syst. Evol. Microbiol.">
        <title>The Global Catalogue of Microorganisms (GCM) 10K type strain sequencing project: providing services to taxonomists for standard genome sequencing and annotation.</title>
        <authorList>
            <consortium name="The Broad Institute Genomics Platform"/>
            <consortium name="The Broad Institute Genome Sequencing Center for Infectious Disease"/>
            <person name="Wu L."/>
            <person name="Ma J."/>
        </authorList>
    </citation>
    <scope>NUCLEOTIDE SEQUENCE [LARGE SCALE GENOMIC DNA]</scope>
    <source>
        <strain evidence="1 2">JCM 15503</strain>
    </source>
</reference>
<proteinExistence type="predicted"/>
<dbReference type="Proteomes" id="UP001500279">
    <property type="component" value="Unassembled WGS sequence"/>
</dbReference>
<dbReference type="EMBL" id="BAAAEW010000008">
    <property type="protein sequence ID" value="GAA0748213.1"/>
    <property type="molecule type" value="Genomic_DNA"/>
</dbReference>
<gene>
    <name evidence="1" type="ORF">GCM10009107_17410</name>
</gene>
<dbReference type="Gene3D" id="1.10.1660.10">
    <property type="match status" value="1"/>
</dbReference>